<dbReference type="PANTHER" id="PTHR19879">
    <property type="entry name" value="TRANSCRIPTION INITIATION FACTOR TFIID"/>
    <property type="match status" value="1"/>
</dbReference>
<evidence type="ECO:0008006" key="5">
    <source>
        <dbReference type="Google" id="ProtNLM"/>
    </source>
</evidence>
<keyword evidence="4" id="KW-1185">Reference proteome</keyword>
<dbReference type="AlphaFoldDB" id="A0A1V2DNX0"/>
<keyword evidence="1" id="KW-0853">WD repeat</keyword>
<dbReference type="SUPFAM" id="SSF101908">
    <property type="entry name" value="Putative isomerase YbhE"/>
    <property type="match status" value="1"/>
</dbReference>
<dbReference type="STRING" id="135739.BTO32_17505"/>
<dbReference type="Proteomes" id="UP000189339">
    <property type="component" value="Unassembled WGS sequence"/>
</dbReference>
<dbReference type="SMART" id="SM00320">
    <property type="entry name" value="WD40"/>
    <property type="match status" value="2"/>
</dbReference>
<dbReference type="EMBL" id="MSCW01000021">
    <property type="protein sequence ID" value="ONF42106.1"/>
    <property type="molecule type" value="Genomic_DNA"/>
</dbReference>
<evidence type="ECO:0000256" key="1">
    <source>
        <dbReference type="ARBA" id="ARBA00022574"/>
    </source>
</evidence>
<feature type="non-terminal residue" evidence="3">
    <location>
        <position position="315"/>
    </location>
</feature>
<evidence type="ECO:0000313" key="3">
    <source>
        <dbReference type="EMBL" id="ONF42106.1"/>
    </source>
</evidence>
<keyword evidence="2" id="KW-0677">Repeat</keyword>
<evidence type="ECO:0000256" key="2">
    <source>
        <dbReference type="ARBA" id="ARBA00022737"/>
    </source>
</evidence>
<gene>
    <name evidence="3" type="ORF">BTO32_17505</name>
</gene>
<organism evidence="3 4">
    <name type="scientific">Marinobacter lutaoensis</name>
    <dbReference type="NCBI Taxonomy" id="135739"/>
    <lineage>
        <taxon>Bacteria</taxon>
        <taxon>Pseudomonadati</taxon>
        <taxon>Pseudomonadota</taxon>
        <taxon>Gammaproteobacteria</taxon>
        <taxon>Pseudomonadales</taxon>
        <taxon>Marinobacteraceae</taxon>
        <taxon>Marinobacter</taxon>
    </lineage>
</organism>
<comment type="caution">
    <text evidence="3">The sequence shown here is derived from an EMBL/GenBank/DDBJ whole genome shotgun (WGS) entry which is preliminary data.</text>
</comment>
<dbReference type="PANTHER" id="PTHR19879:SF9">
    <property type="entry name" value="TRANSCRIPTION INITIATION FACTOR TFIID SUBUNIT 5"/>
    <property type="match status" value="1"/>
</dbReference>
<dbReference type="Gene3D" id="2.130.10.10">
    <property type="entry name" value="YVTN repeat-like/Quinoprotein amine dehydrogenase"/>
    <property type="match status" value="2"/>
</dbReference>
<dbReference type="PROSITE" id="PS00678">
    <property type="entry name" value="WD_REPEATS_1"/>
    <property type="match status" value="1"/>
</dbReference>
<reference evidence="3 4" key="1">
    <citation type="submission" date="2016-12" db="EMBL/GenBank/DDBJ databases">
        <title>Marinobacter lutaoensis whole genome sequencing.</title>
        <authorList>
            <person name="Verma A."/>
            <person name="Krishnamurthi S."/>
        </authorList>
    </citation>
    <scope>NUCLEOTIDE SEQUENCE [LARGE SCALE GENOMIC DNA]</scope>
    <source>
        <strain evidence="3 4">T5054</strain>
    </source>
</reference>
<sequence length="315" mass="35195">MRRNGIGILLWVAVLFVAGNNAWRVYTSAAPVMTASVSSDGAYALTAHRDQKLILWDLAHQTREIISRDANSYAAYFVKEQPVFVWQNLDNTVKVQSLSGEIKQQFTLDRPVYGHLMTRDLQTYYYSDLGWSLFRRNADGTSQTLKATDDNAFLGYHKLLNLAMDNAEQRLVTAGSGEPKGFEPPYYQTLAEVLEDGENYKRLYSVALWDLNSGEPIAKLDGNSSKTHAAISPDGQWVVSGDENGIGLYWNTNEPTKRHRLASYVSGIFIPSPTDDIADASFDDSKLIAAPKGVNTFTLAVAFIDHSRYYLRFGN</sequence>
<dbReference type="OrthoDB" id="6137492at2"/>
<dbReference type="InterPro" id="IPR001680">
    <property type="entry name" value="WD40_rpt"/>
</dbReference>
<dbReference type="InterPro" id="IPR019775">
    <property type="entry name" value="WD40_repeat_CS"/>
</dbReference>
<dbReference type="InterPro" id="IPR015943">
    <property type="entry name" value="WD40/YVTN_repeat-like_dom_sf"/>
</dbReference>
<name>A0A1V2DNX0_9GAMM</name>
<evidence type="ECO:0000313" key="4">
    <source>
        <dbReference type="Proteomes" id="UP000189339"/>
    </source>
</evidence>
<accession>A0A1V2DNX0</accession>
<protein>
    <recommendedName>
        <fullName evidence="5">WD40 repeat domain-containing protein</fullName>
    </recommendedName>
</protein>
<proteinExistence type="predicted"/>
<dbReference type="Pfam" id="PF00400">
    <property type="entry name" value="WD40"/>
    <property type="match status" value="2"/>
</dbReference>